<keyword evidence="2" id="KW-1185">Reference proteome</keyword>
<name>A0A844T634_9BRAD</name>
<evidence type="ECO:0000313" key="1">
    <source>
        <dbReference type="EMBL" id="MVT71494.1"/>
    </source>
</evidence>
<evidence type="ECO:0000313" key="2">
    <source>
        <dbReference type="Proteomes" id="UP000436468"/>
    </source>
</evidence>
<reference evidence="1 2" key="1">
    <citation type="submission" date="2019-12" db="EMBL/GenBank/DDBJ databases">
        <title>Draft genome sequences Bradyrhizobium cajani AMBPC1010, Bradyrhizobium pachyrhizi AMBPC1040 and Bradyrhizobium yuanmingense ALSPC3051, three plant growth promoting strains isolated from nodules of Cajanus cajan L. in Dominican Republic.</title>
        <authorList>
            <person name="Flores-Felix J.D."/>
            <person name="Araujo J."/>
            <person name="Diaz-Alcantara C."/>
            <person name="Gonzalez-Andres F."/>
            <person name="Velazquez E."/>
        </authorList>
    </citation>
    <scope>NUCLEOTIDE SEQUENCE [LARGE SCALE GENOMIC DNA]</scope>
    <source>
        <strain evidence="1 2">1040</strain>
    </source>
</reference>
<dbReference type="AlphaFoldDB" id="A0A844T634"/>
<accession>A0A844T634</accession>
<comment type="caution">
    <text evidence="1">The sequence shown here is derived from an EMBL/GenBank/DDBJ whole genome shotgun (WGS) entry which is preliminary data.</text>
</comment>
<gene>
    <name evidence="1" type="ORF">GPL21_41775</name>
</gene>
<protein>
    <recommendedName>
        <fullName evidence="3">Transposase</fullName>
    </recommendedName>
</protein>
<sequence>MRTGRPKAPLTISSDERTQLTAITRSRSFPAALTLRAKIVLACELEPSNVIVATRLGVRPHTIGKGLNRFIADRIEELYDEMRTGVAWLRMRLWPR</sequence>
<organism evidence="1 2">
    <name type="scientific">Bradyrhizobium pachyrhizi</name>
    <dbReference type="NCBI Taxonomy" id="280333"/>
    <lineage>
        <taxon>Bacteria</taxon>
        <taxon>Pseudomonadati</taxon>
        <taxon>Pseudomonadota</taxon>
        <taxon>Alphaproteobacteria</taxon>
        <taxon>Hyphomicrobiales</taxon>
        <taxon>Nitrobacteraceae</taxon>
        <taxon>Bradyrhizobium</taxon>
    </lineage>
</organism>
<dbReference type="EMBL" id="WQNF01000116">
    <property type="protein sequence ID" value="MVT71494.1"/>
    <property type="molecule type" value="Genomic_DNA"/>
</dbReference>
<dbReference type="Proteomes" id="UP000436468">
    <property type="component" value="Unassembled WGS sequence"/>
</dbReference>
<proteinExistence type="predicted"/>
<evidence type="ECO:0008006" key="3">
    <source>
        <dbReference type="Google" id="ProtNLM"/>
    </source>
</evidence>